<dbReference type="Proteomes" id="UP001549321">
    <property type="component" value="Unassembled WGS sequence"/>
</dbReference>
<proteinExistence type="predicted"/>
<dbReference type="PANTHER" id="PTHR43760">
    <property type="entry name" value="ENDORIBONUCLEASE-RELATED"/>
    <property type="match status" value="1"/>
</dbReference>
<name>A0ABV2R1G7_9HYPH</name>
<dbReference type="EMBL" id="JBEPSM010000002">
    <property type="protein sequence ID" value="MET4635122.1"/>
    <property type="molecule type" value="Genomic_DNA"/>
</dbReference>
<evidence type="ECO:0000313" key="3">
    <source>
        <dbReference type="Proteomes" id="UP001549321"/>
    </source>
</evidence>
<comment type="caution">
    <text evidence="2">The sequence shown here is derived from an EMBL/GenBank/DDBJ whole genome shotgun (WGS) entry which is preliminary data.</text>
</comment>
<dbReference type="Gene3D" id="3.30.1330.40">
    <property type="entry name" value="RutC-like"/>
    <property type="match status" value="1"/>
</dbReference>
<keyword evidence="3" id="KW-1185">Reference proteome</keyword>
<reference evidence="2 3" key="1">
    <citation type="submission" date="2024-06" db="EMBL/GenBank/DDBJ databases">
        <title>Sorghum-associated microbial communities from plants grown in Nebraska, USA.</title>
        <authorList>
            <person name="Schachtman D."/>
        </authorList>
    </citation>
    <scope>NUCLEOTIDE SEQUENCE [LARGE SCALE GENOMIC DNA]</scope>
    <source>
        <strain evidence="2 3">3207</strain>
    </source>
</reference>
<gene>
    <name evidence="2" type="ORF">ABIE08_003068</name>
</gene>
<dbReference type="PANTHER" id="PTHR43760:SF1">
    <property type="entry name" value="ENDORIBONUCLEASE L-PSP_CHORISMATE MUTASE-LIKE DOMAIN-CONTAINING PROTEIN"/>
    <property type="match status" value="1"/>
</dbReference>
<dbReference type="RefSeq" id="WP_354552320.1">
    <property type="nucleotide sequence ID" value="NZ_JBEPSM010000002.1"/>
</dbReference>
<accession>A0ABV2R1G7</accession>
<dbReference type="CDD" id="cd02199">
    <property type="entry name" value="YjgF_YER057c_UK114_like_1"/>
    <property type="match status" value="1"/>
</dbReference>
<sequence>MRHNLTAAPAAEGGSPYDRLRALGIELPSVPPPVANFVTHVREGNLLFLSGQGPMQGDGFEHHGRVGDDVTVEQAYAHARITGLNLLAVMQEALGSLDKVRRVVKLLGMVNAVPHFTQHPQVINGCSDLFLDVFGETKGRHARSAVGMGSLPNQITVEIEAVVAVED</sequence>
<dbReference type="SUPFAM" id="SSF55298">
    <property type="entry name" value="YjgF-like"/>
    <property type="match status" value="1"/>
</dbReference>
<dbReference type="Pfam" id="PF14588">
    <property type="entry name" value="YjgF_endoribonc"/>
    <property type="match status" value="1"/>
</dbReference>
<feature type="domain" description="Endoribonuclease L-PSP/chorismate mutase-like" evidence="1">
    <location>
        <begin position="19"/>
        <end position="145"/>
    </location>
</feature>
<evidence type="ECO:0000313" key="2">
    <source>
        <dbReference type="EMBL" id="MET4635122.1"/>
    </source>
</evidence>
<organism evidence="2 3">
    <name type="scientific">Kaistia defluvii</name>
    <dbReference type="NCBI Taxonomy" id="410841"/>
    <lineage>
        <taxon>Bacteria</taxon>
        <taxon>Pseudomonadati</taxon>
        <taxon>Pseudomonadota</taxon>
        <taxon>Alphaproteobacteria</taxon>
        <taxon>Hyphomicrobiales</taxon>
        <taxon>Kaistiaceae</taxon>
        <taxon>Kaistia</taxon>
    </lineage>
</organism>
<dbReference type="InterPro" id="IPR013813">
    <property type="entry name" value="Endoribo_LPSP/chorism_mut-like"/>
</dbReference>
<evidence type="ECO:0000259" key="1">
    <source>
        <dbReference type="Pfam" id="PF14588"/>
    </source>
</evidence>
<protein>
    <submittedName>
        <fullName evidence="2">Enamine deaminase RidA (YjgF/YER057c/UK114 family)</fullName>
    </submittedName>
</protein>
<dbReference type="InterPro" id="IPR035959">
    <property type="entry name" value="RutC-like_sf"/>
</dbReference>